<evidence type="ECO:0000256" key="2">
    <source>
        <dbReference type="SAM" id="MobiDB-lite"/>
    </source>
</evidence>
<reference evidence="3" key="2">
    <citation type="submission" date="2023-06" db="EMBL/GenBank/DDBJ databases">
        <authorList>
            <person name="Swenson N.G."/>
            <person name="Wegrzyn J.L."/>
            <person name="Mcevoy S.L."/>
        </authorList>
    </citation>
    <scope>NUCLEOTIDE SEQUENCE</scope>
    <source>
        <strain evidence="3">NS2018</strain>
        <tissue evidence="3">Leaf</tissue>
    </source>
</reference>
<keyword evidence="4" id="KW-1185">Reference proteome</keyword>
<evidence type="ECO:0000313" key="4">
    <source>
        <dbReference type="Proteomes" id="UP001168877"/>
    </source>
</evidence>
<accession>A0AA39RZA0</accession>
<feature type="compositionally biased region" description="Polar residues" evidence="2">
    <location>
        <begin position="148"/>
        <end position="159"/>
    </location>
</feature>
<name>A0AA39RZA0_ACESA</name>
<comment type="caution">
    <text evidence="3">The sequence shown here is derived from an EMBL/GenBank/DDBJ whole genome shotgun (WGS) entry which is preliminary data.</text>
</comment>
<sequence>MGAEVMKLGLWGHGGAALGWRRAPPRNPRLEPCRGGARARTVCSYTFTPEACKARYEDLQQRYSGRKSKAWFEELRKQRMAELRRALELSENSIGSLESRLECLKAERRDDCRVDNYSSQTESPVPLQKSEAVLSSSKDTSKDELSAGSFTRNPSKLVT</sequence>
<keyword evidence="1" id="KW-0175">Coiled coil</keyword>
<dbReference type="Proteomes" id="UP001168877">
    <property type="component" value="Unassembled WGS sequence"/>
</dbReference>
<dbReference type="PANTHER" id="PTHR37888">
    <property type="entry name" value="DNA-BINDING BROMODOMAIN-CONTAINING PROTEIN"/>
    <property type="match status" value="1"/>
</dbReference>
<reference evidence="3" key="1">
    <citation type="journal article" date="2022" name="Plant J.">
        <title>Strategies of tolerance reflected in two North American maple genomes.</title>
        <authorList>
            <person name="McEvoy S.L."/>
            <person name="Sezen U.U."/>
            <person name="Trouern-Trend A."/>
            <person name="McMahon S.M."/>
            <person name="Schaberg P.G."/>
            <person name="Yang J."/>
            <person name="Wegrzyn J.L."/>
            <person name="Swenson N.G."/>
        </authorList>
    </citation>
    <scope>NUCLEOTIDE SEQUENCE</scope>
    <source>
        <strain evidence="3">NS2018</strain>
    </source>
</reference>
<feature type="region of interest" description="Disordered" evidence="2">
    <location>
        <begin position="114"/>
        <end position="159"/>
    </location>
</feature>
<protein>
    <submittedName>
        <fullName evidence="3">Uncharacterized protein</fullName>
    </submittedName>
</protein>
<proteinExistence type="predicted"/>
<dbReference type="PANTHER" id="PTHR37888:SF4">
    <property type="entry name" value="OS07G0565300 PROTEIN"/>
    <property type="match status" value="1"/>
</dbReference>
<organism evidence="3 4">
    <name type="scientific">Acer saccharum</name>
    <name type="common">Sugar maple</name>
    <dbReference type="NCBI Taxonomy" id="4024"/>
    <lineage>
        <taxon>Eukaryota</taxon>
        <taxon>Viridiplantae</taxon>
        <taxon>Streptophyta</taxon>
        <taxon>Embryophyta</taxon>
        <taxon>Tracheophyta</taxon>
        <taxon>Spermatophyta</taxon>
        <taxon>Magnoliopsida</taxon>
        <taxon>eudicotyledons</taxon>
        <taxon>Gunneridae</taxon>
        <taxon>Pentapetalae</taxon>
        <taxon>rosids</taxon>
        <taxon>malvids</taxon>
        <taxon>Sapindales</taxon>
        <taxon>Sapindaceae</taxon>
        <taxon>Hippocastanoideae</taxon>
        <taxon>Acereae</taxon>
        <taxon>Acer</taxon>
    </lineage>
</organism>
<evidence type="ECO:0000256" key="1">
    <source>
        <dbReference type="SAM" id="Coils"/>
    </source>
</evidence>
<feature type="coiled-coil region" evidence="1">
    <location>
        <begin position="80"/>
        <end position="107"/>
    </location>
</feature>
<dbReference type="AlphaFoldDB" id="A0AA39RZA0"/>
<gene>
    <name evidence="3" type="ORF">LWI29_032863</name>
</gene>
<dbReference type="EMBL" id="JAUESC010000385">
    <property type="protein sequence ID" value="KAK0579870.1"/>
    <property type="molecule type" value="Genomic_DNA"/>
</dbReference>
<evidence type="ECO:0000313" key="3">
    <source>
        <dbReference type="EMBL" id="KAK0579870.1"/>
    </source>
</evidence>